<evidence type="ECO:0000256" key="3">
    <source>
        <dbReference type="ARBA" id="ARBA00022525"/>
    </source>
</evidence>
<organism evidence="7 8">
    <name type="scientific">Flagellimonas flava</name>
    <dbReference type="NCBI Taxonomy" id="570519"/>
    <lineage>
        <taxon>Bacteria</taxon>
        <taxon>Pseudomonadati</taxon>
        <taxon>Bacteroidota</taxon>
        <taxon>Flavobacteriia</taxon>
        <taxon>Flavobacteriales</taxon>
        <taxon>Flavobacteriaceae</taxon>
        <taxon>Flagellimonas</taxon>
    </lineage>
</organism>
<reference evidence="8" key="1">
    <citation type="submission" date="2016-11" db="EMBL/GenBank/DDBJ databases">
        <authorList>
            <person name="Varghese N."/>
            <person name="Submissions S."/>
        </authorList>
    </citation>
    <scope>NUCLEOTIDE SEQUENCE [LARGE SCALE GENOMIC DNA]</scope>
    <source>
        <strain evidence="8">DSM 22638</strain>
    </source>
</reference>
<dbReference type="OrthoDB" id="9765957at2"/>
<dbReference type="InterPro" id="IPR003961">
    <property type="entry name" value="FN3_dom"/>
</dbReference>
<evidence type="ECO:0000313" key="8">
    <source>
        <dbReference type="Proteomes" id="UP000184532"/>
    </source>
</evidence>
<protein>
    <submittedName>
        <fullName evidence="7">Receptor L domain-containing protein</fullName>
    </submittedName>
</protein>
<dbReference type="Gene3D" id="3.80.20.20">
    <property type="entry name" value="Receptor L-domain"/>
    <property type="match status" value="1"/>
</dbReference>
<dbReference type="RefSeq" id="WP_116465737.1">
    <property type="nucleotide sequence ID" value="NZ_FQWL01000001.1"/>
</dbReference>
<dbReference type="GO" id="GO:0030313">
    <property type="term" value="C:cell envelope"/>
    <property type="evidence" value="ECO:0007669"/>
    <property type="project" value="UniProtKB-SubCell"/>
</dbReference>
<accession>A0A1M5IRL3</accession>
<evidence type="ECO:0000256" key="4">
    <source>
        <dbReference type="ARBA" id="ARBA00022729"/>
    </source>
</evidence>
<evidence type="ECO:0000256" key="5">
    <source>
        <dbReference type="ARBA" id="ARBA00023180"/>
    </source>
</evidence>
<dbReference type="PANTHER" id="PTHR31018">
    <property type="entry name" value="SPORULATION-SPECIFIC PROTEIN-RELATED"/>
    <property type="match status" value="1"/>
</dbReference>
<keyword evidence="5" id="KW-0325">Glycoprotein</keyword>
<dbReference type="Proteomes" id="UP000184532">
    <property type="component" value="Unassembled WGS sequence"/>
</dbReference>
<name>A0A1M5IRL3_9FLAO</name>
<keyword evidence="4" id="KW-0732">Signal</keyword>
<dbReference type="SUPFAM" id="SSF49265">
    <property type="entry name" value="Fibronectin type III"/>
    <property type="match status" value="1"/>
</dbReference>
<dbReference type="Pfam" id="PF00041">
    <property type="entry name" value="fn3"/>
    <property type="match status" value="1"/>
</dbReference>
<keyword evidence="7" id="KW-0675">Receptor</keyword>
<dbReference type="AlphaFoldDB" id="A0A1M5IRL3"/>
<dbReference type="STRING" id="570519.SAMN04488116_0858"/>
<dbReference type="PANTHER" id="PTHR31018:SF3">
    <property type="entry name" value="RECEPTOR PROTEIN-TYROSINE KINASE"/>
    <property type="match status" value="1"/>
</dbReference>
<dbReference type="InterPro" id="IPR013783">
    <property type="entry name" value="Ig-like_fold"/>
</dbReference>
<dbReference type="EMBL" id="FQWL01000001">
    <property type="protein sequence ID" value="SHG30413.1"/>
    <property type="molecule type" value="Genomic_DNA"/>
</dbReference>
<evidence type="ECO:0000256" key="2">
    <source>
        <dbReference type="ARBA" id="ARBA00022512"/>
    </source>
</evidence>
<evidence type="ECO:0000313" key="7">
    <source>
        <dbReference type="EMBL" id="SHG30413.1"/>
    </source>
</evidence>
<dbReference type="InterPro" id="IPR036116">
    <property type="entry name" value="FN3_sf"/>
</dbReference>
<dbReference type="InterPro" id="IPR036941">
    <property type="entry name" value="Rcpt_L-dom_sf"/>
</dbReference>
<sequence>MDNVNLRKGLSTFLVVSTLFFSCSESGNEEPVSERNQPPSNFSINVLDVQRESADLNWTKATDPEGSTVFYDLFLNDEKILDNTQELSYSFSNLDEASEYNGKVVASDPEGNEVTQSFSFTTLENGTPSAFFVQVDRGNHTYTRARWSESTDPEGTEVVYNITLDGNVLAEDHRDLEFLLPELKGLTTYNIVVTAIDGDGVSTTSELSWTTQAKVLESSIKFENQMELDEFGEKGYNQIEGDVYIGSNFNLTDITDLTPLSSVSYIRGNLTVTRTSCQNLDGLENINDHWIFTEIKIVDNQELLNVDGLSGFVNPYYIYINFNNKLQNIEGLSNVTGTTKECTISSNDVLLDIRGLRNLRNTPKVEIAHNDQITDLSGLESLISVSQGVYIFQNERLESAKGLNNLKSGGFVIFDRNPNLKSVSDLKNLESVQSFEIIQSPLLQSLDGLENLKEVTNALRLSGNKALISLEGIEGVEFKNNSRNYYHFAIVDSPLITDLDPLANYSIPSGNINIRENTGLTDLCGITRLAIDFNDEINDNLSIRDNAFNPSLQDIIDGNCSQ</sequence>
<dbReference type="Gene3D" id="2.60.40.10">
    <property type="entry name" value="Immunoglobulins"/>
    <property type="match status" value="1"/>
</dbReference>
<keyword evidence="3" id="KW-0964">Secreted</keyword>
<dbReference type="SMART" id="SM00060">
    <property type="entry name" value="FN3"/>
    <property type="match status" value="2"/>
</dbReference>
<keyword evidence="2" id="KW-0134">Cell wall</keyword>
<dbReference type="InterPro" id="IPR051648">
    <property type="entry name" value="CWI-Assembly_Regulator"/>
</dbReference>
<gene>
    <name evidence="7" type="ORF">SAMN04488116_0858</name>
</gene>
<comment type="subcellular location">
    <subcellularLocation>
        <location evidence="1">Secreted</location>
        <location evidence="1">Cell wall</location>
    </subcellularLocation>
</comment>
<dbReference type="CDD" id="cd00063">
    <property type="entry name" value="FN3"/>
    <property type="match status" value="2"/>
</dbReference>
<feature type="domain" description="Fibronectin type-III" evidence="6">
    <location>
        <begin position="38"/>
        <end position="125"/>
    </location>
</feature>
<keyword evidence="8" id="KW-1185">Reference proteome</keyword>
<proteinExistence type="predicted"/>
<evidence type="ECO:0000256" key="1">
    <source>
        <dbReference type="ARBA" id="ARBA00004191"/>
    </source>
</evidence>
<dbReference type="PROSITE" id="PS50853">
    <property type="entry name" value="FN3"/>
    <property type="match status" value="1"/>
</dbReference>
<dbReference type="PROSITE" id="PS51257">
    <property type="entry name" value="PROKAR_LIPOPROTEIN"/>
    <property type="match status" value="1"/>
</dbReference>
<evidence type="ECO:0000259" key="6">
    <source>
        <dbReference type="PROSITE" id="PS50853"/>
    </source>
</evidence>
<dbReference type="SUPFAM" id="SSF52058">
    <property type="entry name" value="L domain-like"/>
    <property type="match status" value="3"/>
</dbReference>